<dbReference type="InterPro" id="IPR006954">
    <property type="entry name" value="Mlt-10-like"/>
</dbReference>
<dbReference type="Pfam" id="PF04870">
    <property type="entry name" value="Moulting_cycle"/>
    <property type="match status" value="1"/>
</dbReference>
<keyword evidence="1" id="KW-0812">Transmembrane</keyword>
<reference evidence="3 4" key="2">
    <citation type="submission" date="2018-11" db="EMBL/GenBank/DDBJ databases">
        <authorList>
            <consortium name="Pathogen Informatics"/>
        </authorList>
    </citation>
    <scope>NUCLEOTIDE SEQUENCE [LARGE SCALE GENOMIC DNA]</scope>
</reference>
<feature type="transmembrane region" description="Helical" evidence="1">
    <location>
        <begin position="579"/>
        <end position="601"/>
    </location>
</feature>
<dbReference type="Proteomes" id="UP000267096">
    <property type="component" value="Unassembled WGS sequence"/>
</dbReference>
<dbReference type="EMBL" id="UYRR01031316">
    <property type="protein sequence ID" value="VDK48970.1"/>
    <property type="molecule type" value="Genomic_DNA"/>
</dbReference>
<keyword evidence="4" id="KW-1185">Reference proteome</keyword>
<evidence type="ECO:0000313" key="4">
    <source>
        <dbReference type="Proteomes" id="UP000267096"/>
    </source>
</evidence>
<evidence type="ECO:0000256" key="2">
    <source>
        <dbReference type="SAM" id="SignalP"/>
    </source>
</evidence>
<keyword evidence="1" id="KW-0472">Membrane</keyword>
<keyword evidence="1" id="KW-1133">Transmembrane helix</keyword>
<dbReference type="WBParaSite" id="ASIM_0001368401-mRNA-1">
    <property type="protein sequence ID" value="ASIM_0001368401-mRNA-1"/>
    <property type="gene ID" value="ASIM_0001368401"/>
</dbReference>
<name>A0A158PP51_ANISI</name>
<organism evidence="5">
    <name type="scientific">Anisakis simplex</name>
    <name type="common">Herring worm</name>
    <dbReference type="NCBI Taxonomy" id="6269"/>
    <lineage>
        <taxon>Eukaryota</taxon>
        <taxon>Metazoa</taxon>
        <taxon>Ecdysozoa</taxon>
        <taxon>Nematoda</taxon>
        <taxon>Chromadorea</taxon>
        <taxon>Rhabditida</taxon>
        <taxon>Spirurina</taxon>
        <taxon>Ascaridomorpha</taxon>
        <taxon>Ascaridoidea</taxon>
        <taxon>Anisakidae</taxon>
        <taxon>Anisakis</taxon>
        <taxon>Anisakis simplex complex</taxon>
    </lineage>
</organism>
<dbReference type="PANTHER" id="PTHR21523">
    <property type="match status" value="1"/>
</dbReference>
<dbReference type="PANTHER" id="PTHR21523:SF37">
    <property type="entry name" value="MLT-TEN (MLT-10) RELATED"/>
    <property type="match status" value="1"/>
</dbReference>
<proteinExistence type="predicted"/>
<evidence type="ECO:0000313" key="5">
    <source>
        <dbReference type="WBParaSite" id="ASIM_0001368401-mRNA-1"/>
    </source>
</evidence>
<feature type="transmembrane region" description="Helical" evidence="1">
    <location>
        <begin position="621"/>
        <end position="647"/>
    </location>
</feature>
<keyword evidence="2" id="KW-0732">Signal</keyword>
<reference evidence="5" key="1">
    <citation type="submission" date="2016-04" db="UniProtKB">
        <authorList>
            <consortium name="WormBaseParasite"/>
        </authorList>
    </citation>
    <scope>IDENTIFICATION</scope>
</reference>
<sequence length="703" mass="79208">MMLSLGIITFCLLAEGVCELKYTRETMPGAEYYDGKKLNVPVSHKTGKAIVERWARQSISTILSSIANERLVFISQSEHLNEFHRNQLFKCSNRAENLQEHAKCVVDAIDAKSQQTTSSNLIARRLNKLNKLKSKSWKASVLGSFLDTYSSEDDSENAVTDQDQRRQGRIKRNVRKRTKYSLISERDQLSSLGIVGKFFSRAAKLLKNKDADQSWGTLTSEVEGIQRNYKATNIFERTLLDRFESIGKLSTQLMKRKNAKKKRKETLQKLGIPEDAFDVSASHEKDNQERVQAVRLLREAIKLAMVVSGHNYSTIRNKTLRVGSPRFLSIVPEEANDTLSFFSPSLFSLHDQGKASEALLSIPSVVRAFDKDYEEWMNFVLETSGVFDIIKLIKEKGLGKIRLHLENLPRGIDDQPMYFTKENLTEMFGNESRRKAEFFESLSKDLTRQQLKDFKRKGFSILTKDQLNTVYGESSPFSDPSSLKKFSSMSHEEVHQRLLSDLRKLAKPVNTEGVLSRRKRQVIQPVRILSPILFAEEYNKYGAGLILSPVLFTSIFFSPTILGPYILSPYMFIPTVFSPRVLSPVIVSPSGFAPFVLSSLVMRPTIMSPQVLNPVILCPLVLTPFIMSPTVLSPLILTPFALCPVVLRPTALRIILLSPYVLSPAWRSPSYLVMVLLSPRAFSPALNSTGTASSVILSPSAFS</sequence>
<evidence type="ECO:0000313" key="3">
    <source>
        <dbReference type="EMBL" id="VDK48970.1"/>
    </source>
</evidence>
<dbReference type="OrthoDB" id="5917548at2759"/>
<feature type="signal peptide" evidence="2">
    <location>
        <begin position="1"/>
        <end position="16"/>
    </location>
</feature>
<accession>A0A158PP51</accession>
<dbReference type="AlphaFoldDB" id="A0A158PP51"/>
<evidence type="ECO:0000256" key="1">
    <source>
        <dbReference type="SAM" id="Phobius"/>
    </source>
</evidence>
<protein>
    <submittedName>
        <fullName evidence="5">Rhoptry neck protein 5</fullName>
    </submittedName>
</protein>
<feature type="chain" id="PRO_5043135206" evidence="2">
    <location>
        <begin position="17"/>
        <end position="703"/>
    </location>
</feature>
<gene>
    <name evidence="3" type="ORF">ASIM_LOCUS13112</name>
</gene>
<feature type="transmembrane region" description="Helical" evidence="1">
    <location>
        <begin position="541"/>
        <end position="567"/>
    </location>
</feature>